<accession>A0A0G0Z372</accession>
<gene>
    <name evidence="1" type="ORF">UV06_C0002G0111</name>
</gene>
<protein>
    <submittedName>
        <fullName evidence="1">Uncharacterized protein</fullName>
    </submittedName>
</protein>
<reference evidence="1 2" key="1">
    <citation type="journal article" date="2015" name="Nature">
        <title>rRNA introns, odd ribosomes, and small enigmatic genomes across a large radiation of phyla.</title>
        <authorList>
            <person name="Brown C.T."/>
            <person name="Hug L.A."/>
            <person name="Thomas B.C."/>
            <person name="Sharon I."/>
            <person name="Castelle C.J."/>
            <person name="Singh A."/>
            <person name="Wilkins M.J."/>
            <person name="Williams K.H."/>
            <person name="Banfield J.F."/>
        </authorList>
    </citation>
    <scope>NUCLEOTIDE SEQUENCE [LARGE SCALE GENOMIC DNA]</scope>
</reference>
<comment type="caution">
    <text evidence="1">The sequence shown here is derived from an EMBL/GenBank/DDBJ whole genome shotgun (WGS) entry which is preliminary data.</text>
</comment>
<evidence type="ECO:0000313" key="1">
    <source>
        <dbReference type="EMBL" id="KKS43209.1"/>
    </source>
</evidence>
<dbReference type="AlphaFoldDB" id="A0A0G0Z372"/>
<dbReference type="EMBL" id="LCDA01000002">
    <property type="protein sequence ID" value="KKS43209.1"/>
    <property type="molecule type" value="Genomic_DNA"/>
</dbReference>
<evidence type="ECO:0000313" key="2">
    <source>
        <dbReference type="Proteomes" id="UP000033854"/>
    </source>
</evidence>
<dbReference type="Proteomes" id="UP000033854">
    <property type="component" value="Unassembled WGS sequence"/>
</dbReference>
<proteinExistence type="predicted"/>
<organism evidence="1 2">
    <name type="scientific">Candidatus Collierbacteria bacterium GW2011_GWA2_42_17</name>
    <dbReference type="NCBI Taxonomy" id="1618378"/>
    <lineage>
        <taxon>Bacteria</taxon>
        <taxon>Candidatus Collieribacteriota</taxon>
    </lineage>
</organism>
<name>A0A0G0Z372_9BACT</name>
<sequence length="185" mass="21177">MSYWICYENLDRTSGHSGIRGRDNLESKSVSRRKDSVKEYRKNPNKRIIAEGITHDEALNLMALTPEICRLTTTVDDIFGQFNRIDKETKNVISFLFDAYEQIIEDRKLKEKAGITPTGNYLDVFVDVHSGNTGKYLIFRKMNTLFDVLPDGTIVDLKEAILALGKEIMAVALENQITIWNEENN</sequence>